<dbReference type="Gene3D" id="3.40.50.12710">
    <property type="match status" value="1"/>
</dbReference>
<keyword evidence="4" id="KW-1185">Reference proteome</keyword>
<evidence type="ECO:0000313" key="4">
    <source>
        <dbReference type="Proteomes" id="UP000321571"/>
    </source>
</evidence>
<evidence type="ECO:0000256" key="1">
    <source>
        <dbReference type="ARBA" id="ARBA00022603"/>
    </source>
</evidence>
<dbReference type="EMBL" id="VDUX01000005">
    <property type="protein sequence ID" value="TXL57919.1"/>
    <property type="molecule type" value="Genomic_DNA"/>
</dbReference>
<name>A0A5C8NGN8_9ACTN</name>
<dbReference type="Pfam" id="PF02636">
    <property type="entry name" value="Methyltransf_28"/>
    <property type="match status" value="1"/>
</dbReference>
<dbReference type="GO" id="GO:0032259">
    <property type="term" value="P:methylation"/>
    <property type="evidence" value="ECO:0007669"/>
    <property type="project" value="UniProtKB-KW"/>
</dbReference>
<protein>
    <recommendedName>
        <fullName evidence="5">SAM-dependent methyltransferase</fullName>
    </recommendedName>
</protein>
<dbReference type="OrthoDB" id="4856867at2"/>
<accession>A0A5C8NGN8</accession>
<dbReference type="GO" id="GO:0008168">
    <property type="term" value="F:methyltransferase activity"/>
    <property type="evidence" value="ECO:0007669"/>
    <property type="project" value="UniProtKB-KW"/>
</dbReference>
<dbReference type="InterPro" id="IPR038375">
    <property type="entry name" value="NDUFAF7_sf"/>
</dbReference>
<dbReference type="AlphaFoldDB" id="A0A5C8NGN8"/>
<dbReference type="InterPro" id="IPR003788">
    <property type="entry name" value="NDUFAF7"/>
</dbReference>
<sequence length="303" mass="32678">MTSAVPWRDAWKHALYGPDGFFRRDRPANHFRTSVTASTVFAEAIARLCAQEGLGHVVDVGAGGGELLAVLHGIDPSLRLTGVELAPRPHLPAAVGWTDELPETVEGLLIAHEWLDNVPCDVVELDDEGVVRLVEVEPDGTQHLGDPYVSDWLDRWWPLTEPGARAEVGQPRDDAWADAVGRVRGLALAVDYGHTLDARPPYGTLTSYAEGREVDVAPDGRRDVTAHVAVDAVAERTGATLQRQRDALAALGVDGTRPPLDLATSDPSGYVAALARAGEAAELRARGGWGDFWWLTTDTRVPD</sequence>
<evidence type="ECO:0008006" key="5">
    <source>
        <dbReference type="Google" id="ProtNLM"/>
    </source>
</evidence>
<dbReference type="SUPFAM" id="SSF53335">
    <property type="entry name" value="S-adenosyl-L-methionine-dependent methyltransferases"/>
    <property type="match status" value="1"/>
</dbReference>
<dbReference type="Proteomes" id="UP000321571">
    <property type="component" value="Unassembled WGS sequence"/>
</dbReference>
<keyword evidence="1" id="KW-0489">Methyltransferase</keyword>
<reference evidence="3 4" key="1">
    <citation type="submission" date="2019-06" db="EMBL/GenBank/DDBJ databases">
        <title>Aeromicrobium sp. nov., isolated from a maize field.</title>
        <authorList>
            <person name="Lin S.-Y."/>
            <person name="Tsai C.-F."/>
            <person name="Young C.-C."/>
        </authorList>
    </citation>
    <scope>NUCLEOTIDE SEQUENCE [LARGE SCALE GENOMIC DNA]</scope>
    <source>
        <strain evidence="3 4">CC-CFT486</strain>
    </source>
</reference>
<evidence type="ECO:0000313" key="3">
    <source>
        <dbReference type="EMBL" id="TXL57919.1"/>
    </source>
</evidence>
<keyword evidence="2" id="KW-0808">Transferase</keyword>
<dbReference type="RefSeq" id="WP_147686822.1">
    <property type="nucleotide sequence ID" value="NZ_VDUX01000005.1"/>
</dbReference>
<comment type="caution">
    <text evidence="3">The sequence shown here is derived from an EMBL/GenBank/DDBJ whole genome shotgun (WGS) entry which is preliminary data.</text>
</comment>
<gene>
    <name evidence="3" type="ORF">FHP06_11315</name>
</gene>
<evidence type="ECO:0000256" key="2">
    <source>
        <dbReference type="ARBA" id="ARBA00022679"/>
    </source>
</evidence>
<proteinExistence type="predicted"/>
<dbReference type="InterPro" id="IPR029063">
    <property type="entry name" value="SAM-dependent_MTases_sf"/>
</dbReference>
<organism evidence="3 4">
    <name type="scientific">Aeromicrobium terrae</name>
    <dbReference type="NCBI Taxonomy" id="2498846"/>
    <lineage>
        <taxon>Bacteria</taxon>
        <taxon>Bacillati</taxon>
        <taxon>Actinomycetota</taxon>
        <taxon>Actinomycetes</taxon>
        <taxon>Propionibacteriales</taxon>
        <taxon>Nocardioidaceae</taxon>
        <taxon>Aeromicrobium</taxon>
    </lineage>
</organism>